<evidence type="ECO:0000313" key="1">
    <source>
        <dbReference type="EMBL" id="KKN60891.1"/>
    </source>
</evidence>
<accession>A0A0F9UI32</accession>
<comment type="caution">
    <text evidence="1">The sequence shown here is derived from an EMBL/GenBank/DDBJ whole genome shotgun (WGS) entry which is preliminary data.</text>
</comment>
<gene>
    <name evidence="1" type="ORF">LCGC14_0527620</name>
</gene>
<sequence length="75" mass="8624">MGYFSNGEEGDRYDIEYCSKCVHAPDIEKGKDCAVLEAHSIYNYDECNNPDSILHILIPRDGIYNEQCRMFLATQ</sequence>
<dbReference type="EMBL" id="LAZR01000679">
    <property type="protein sequence ID" value="KKN60891.1"/>
    <property type="molecule type" value="Genomic_DNA"/>
</dbReference>
<name>A0A0F9UI32_9ZZZZ</name>
<proteinExistence type="predicted"/>
<reference evidence="1" key="1">
    <citation type="journal article" date="2015" name="Nature">
        <title>Complex archaea that bridge the gap between prokaryotes and eukaryotes.</title>
        <authorList>
            <person name="Spang A."/>
            <person name="Saw J.H."/>
            <person name="Jorgensen S.L."/>
            <person name="Zaremba-Niedzwiedzka K."/>
            <person name="Martijn J."/>
            <person name="Lind A.E."/>
            <person name="van Eijk R."/>
            <person name="Schleper C."/>
            <person name="Guy L."/>
            <person name="Ettema T.J."/>
        </authorList>
    </citation>
    <scope>NUCLEOTIDE SEQUENCE</scope>
</reference>
<dbReference type="AlphaFoldDB" id="A0A0F9UI32"/>
<protein>
    <submittedName>
        <fullName evidence="1">Uncharacterized protein</fullName>
    </submittedName>
</protein>
<organism evidence="1">
    <name type="scientific">marine sediment metagenome</name>
    <dbReference type="NCBI Taxonomy" id="412755"/>
    <lineage>
        <taxon>unclassified sequences</taxon>
        <taxon>metagenomes</taxon>
        <taxon>ecological metagenomes</taxon>
    </lineage>
</organism>